<dbReference type="InterPro" id="IPR016024">
    <property type="entry name" value="ARM-type_fold"/>
</dbReference>
<organism evidence="1 2">
    <name type="scientific">Lawsonia intracellularis (strain PHE/MN1-00)</name>
    <dbReference type="NCBI Taxonomy" id="363253"/>
    <lineage>
        <taxon>Bacteria</taxon>
        <taxon>Pseudomonadati</taxon>
        <taxon>Thermodesulfobacteriota</taxon>
        <taxon>Desulfovibrionia</taxon>
        <taxon>Desulfovibrionales</taxon>
        <taxon>Desulfovibrionaceae</taxon>
        <taxon>Lawsonia</taxon>
    </lineage>
</organism>
<sequence length="650" mass="71570">MINHNVEQITQEILTRLESDKSDEIRSAAFEAAELKASDSIPLLIKHLQSPNFGVQEAAEYAIRKIRGVETVQSLIPLLRLEDVAIRNSAIDILQEIGADDLNTLYKLLHDQDVDIRIFVADILGSVGSFSAVSMLIEVLENDTDVNVRYQACISLGKLGYSEAKGALSNALEKDEDWVQFAAVEALTKLKANACVDILLAALPKSSDFVASTIINALGIIGNMLSVPVLLQQLDKSTGPLRNATVKAIIQIIGAPSLGLLGEKDLDKLYTYLLVALEDEDEEIVLVAFTGLSFFQGKEATTRKVFERIQKMDSLHDADLLSAAIKCLIDVGYNSALKEGIFSKNEEVVKVAIEVCGSIGDQDCVGLFIESFWILPLELQRFVINYLVNIADTSNLSFFTEVLSRHTDISIIKAALLFLGKQLSPALSSDILSYLYHPDVEVRKTALEACLALNDEQINKQVIELFFNEDPSLRMLAIYAMGKISPETYVNSLLLALKDSSGEVRRAAIESLGELSKITPELFESISSIVYDECKEVRLALINLAKKIGTQQSLSFIINMLEDSDSWVVIRAIEALIDYKTEEVAVLAIINRLENADVLVTMKIIEALGIIGGKLAFQALLNLINHENPDIQQAVSDALSYIQEEQGEDF</sequence>
<dbReference type="Pfam" id="PF13646">
    <property type="entry name" value="HEAT_2"/>
    <property type="match status" value="4"/>
</dbReference>
<dbReference type="SUPFAM" id="SSF48371">
    <property type="entry name" value="ARM repeat"/>
    <property type="match status" value="2"/>
</dbReference>
<dbReference type="Proteomes" id="UP000002430">
    <property type="component" value="Chromosome"/>
</dbReference>
<evidence type="ECO:0000313" key="2">
    <source>
        <dbReference type="Proteomes" id="UP000002430"/>
    </source>
</evidence>
<name>Q1MP85_LAWIP</name>
<dbReference type="RefSeq" id="WP_011527221.1">
    <property type="nucleotide sequence ID" value="NC_008011.1"/>
</dbReference>
<dbReference type="SMART" id="SM00567">
    <property type="entry name" value="EZ_HEAT"/>
    <property type="match status" value="10"/>
</dbReference>
<protein>
    <submittedName>
        <fullName evidence="1">NA</fullName>
    </submittedName>
</protein>
<dbReference type="eggNOG" id="COG1413">
    <property type="taxonomic scope" value="Bacteria"/>
</dbReference>
<dbReference type="EMBL" id="AM180252">
    <property type="protein sequence ID" value="CAJ55192.1"/>
    <property type="molecule type" value="Genomic_DNA"/>
</dbReference>
<dbReference type="InterPro" id="IPR011989">
    <property type="entry name" value="ARM-like"/>
</dbReference>
<keyword evidence="2" id="KW-1185">Reference proteome</keyword>
<dbReference type="AlphaFoldDB" id="Q1MP85"/>
<reference evidence="1 2" key="1">
    <citation type="submission" date="2005-11" db="EMBL/GenBank/DDBJ databases">
        <title>The complete genome sequence of Lawsonia intracellularis: the causative agent of proliferative enteropathy.</title>
        <authorList>
            <person name="Kaur K."/>
            <person name="Zhang Q."/>
            <person name="Beckler D."/>
            <person name="Munir S."/>
            <person name="Li L."/>
            <person name="Kinsley K."/>
            <person name="Herron L."/>
            <person name="Peterson A."/>
            <person name="May B."/>
            <person name="Singh S."/>
            <person name="Gebhart C."/>
            <person name="Kapur V."/>
        </authorList>
    </citation>
    <scope>NUCLEOTIDE SEQUENCE [LARGE SCALE GENOMIC DNA]</scope>
    <source>
        <strain evidence="1 2">PHE/MN1-00</strain>
    </source>
</reference>
<dbReference type="STRING" id="363253.LI1138"/>
<proteinExistence type="predicted"/>
<evidence type="ECO:0000313" key="1">
    <source>
        <dbReference type="EMBL" id="CAJ55192.1"/>
    </source>
</evidence>
<dbReference type="HOGENOM" id="CLU_420186_0_0_7"/>
<dbReference type="GO" id="GO:0016491">
    <property type="term" value="F:oxidoreductase activity"/>
    <property type="evidence" value="ECO:0007669"/>
    <property type="project" value="TreeGrafter"/>
</dbReference>
<dbReference type="KEGG" id="lip:LI1138"/>
<dbReference type="InterPro" id="IPR004155">
    <property type="entry name" value="PBS_lyase_HEAT"/>
</dbReference>
<dbReference type="Gene3D" id="1.25.10.10">
    <property type="entry name" value="Leucine-rich Repeat Variant"/>
    <property type="match status" value="4"/>
</dbReference>
<dbReference type="PANTHER" id="PTHR12697">
    <property type="entry name" value="PBS LYASE HEAT-LIKE PROTEIN"/>
    <property type="match status" value="1"/>
</dbReference>
<dbReference type="PANTHER" id="PTHR12697:SF5">
    <property type="entry name" value="DEOXYHYPUSINE HYDROXYLASE"/>
    <property type="match status" value="1"/>
</dbReference>
<gene>
    <name evidence="1" type="ordered locus">LI1138</name>
</gene>
<accession>Q1MP85</accession>
<dbReference type="OrthoDB" id="3661251at2"/>